<dbReference type="SUPFAM" id="SSF57716">
    <property type="entry name" value="Glucocorticoid receptor-like (DNA-binding domain)"/>
    <property type="match status" value="1"/>
</dbReference>
<dbReference type="RefSeq" id="XP_020904467.1">
    <property type="nucleotide sequence ID" value="XM_021048808.1"/>
</dbReference>
<evidence type="ECO:0000313" key="10">
    <source>
        <dbReference type="Proteomes" id="UP000887567"/>
    </source>
</evidence>
<evidence type="ECO:0000256" key="7">
    <source>
        <dbReference type="SAM" id="Coils"/>
    </source>
</evidence>
<dbReference type="Pfam" id="PF13359">
    <property type="entry name" value="DDE_Tnp_4"/>
    <property type="match status" value="1"/>
</dbReference>
<dbReference type="GeneID" id="110242783"/>
<keyword evidence="4" id="KW-0862">Zinc</keyword>
<evidence type="ECO:0000256" key="6">
    <source>
        <dbReference type="PROSITE-ProRule" id="PRU00309"/>
    </source>
</evidence>
<dbReference type="InterPro" id="IPR006612">
    <property type="entry name" value="THAP_Znf"/>
</dbReference>
<evidence type="ECO:0000256" key="1">
    <source>
        <dbReference type="ARBA" id="ARBA00001968"/>
    </source>
</evidence>
<evidence type="ECO:0000313" key="9">
    <source>
        <dbReference type="EnsemblMetazoa" id="XP_020904467.1"/>
    </source>
</evidence>
<dbReference type="AlphaFoldDB" id="A0A913XHF2"/>
<keyword evidence="7" id="KW-0175">Coiled coil</keyword>
<keyword evidence="5 6" id="KW-0238">DNA-binding</keyword>
<accession>A0A913XHF2</accession>
<evidence type="ECO:0000256" key="3">
    <source>
        <dbReference type="ARBA" id="ARBA00022771"/>
    </source>
</evidence>
<keyword evidence="3 6" id="KW-0863">Zinc-finger</keyword>
<feature type="domain" description="THAP-type" evidence="8">
    <location>
        <begin position="11"/>
        <end position="89"/>
    </location>
</feature>
<dbReference type="GO" id="GO:0003677">
    <property type="term" value="F:DNA binding"/>
    <property type="evidence" value="ECO:0007669"/>
    <property type="project" value="UniProtKB-UniRule"/>
</dbReference>
<reference evidence="9" key="1">
    <citation type="submission" date="2022-11" db="UniProtKB">
        <authorList>
            <consortium name="EnsemblMetazoa"/>
        </authorList>
    </citation>
    <scope>IDENTIFICATION</scope>
</reference>
<dbReference type="Pfam" id="PF05485">
    <property type="entry name" value="THAP"/>
    <property type="match status" value="1"/>
</dbReference>
<evidence type="ECO:0000256" key="4">
    <source>
        <dbReference type="ARBA" id="ARBA00022833"/>
    </source>
</evidence>
<proteinExistence type="predicted"/>
<keyword evidence="10" id="KW-1185">Reference proteome</keyword>
<dbReference type="InterPro" id="IPR027806">
    <property type="entry name" value="HARBI1_dom"/>
</dbReference>
<sequence>MALRLRRKRHVADTLVVFPGATTITKKKPTDLHFYRFPNGHTKEKQQLRKRWIFLVSRKNFEPGPNHRVCSAHFPGGAKTYDNNVPTIVPKNSKSKVSKPRPTQRARNREFLNPNDTDFSQSGCDNNDLETTENSFNYESDNIEPEVNIHADCTKKIEELTLRIVELERELVSLKESYEIQVKNLENQVFKKSFTIERFKDDANMLKFYTGLEDYTIFKSIFDSFGSAVENLIYYDSNTNSERLTSHLQGKRGRKRTLTAEQEFFMVLTRLRCGLLEDDLACRVGISASHVSRICITWHDFLHTRFRSHPIWPTRSIVNETMPQSFKDSYPQTRVIIDCTELFIEMPSSLRSQSKTYSNYKHHNTAKGLVGIAPSGMITFVSDLYSGRTSDKEATRDCGILPLLEEGDSIMVDKGFDIEDILPKNVSLNIPPFLREKDHFSLEEETETRRIAALRIHVERAIRRIKCFRILKMEFPLSMAADLNKIWVICAYLCNLMPPIIAESE</sequence>
<dbReference type="OrthoDB" id="5976183at2759"/>
<dbReference type="PANTHER" id="PTHR23080:SF133">
    <property type="entry name" value="SI:CH211-262I1.5-RELATED"/>
    <property type="match status" value="1"/>
</dbReference>
<name>A0A913XHF2_EXADI</name>
<comment type="cofactor">
    <cofactor evidence="1">
        <name>a divalent metal cation</name>
        <dbReference type="ChEBI" id="CHEBI:60240"/>
    </cofactor>
</comment>
<evidence type="ECO:0000256" key="2">
    <source>
        <dbReference type="ARBA" id="ARBA00022723"/>
    </source>
</evidence>
<dbReference type="GO" id="GO:0008270">
    <property type="term" value="F:zinc ion binding"/>
    <property type="evidence" value="ECO:0007669"/>
    <property type="project" value="UniProtKB-KW"/>
</dbReference>
<dbReference type="PANTHER" id="PTHR23080">
    <property type="entry name" value="THAP DOMAIN PROTEIN"/>
    <property type="match status" value="1"/>
</dbReference>
<dbReference type="Proteomes" id="UP000887567">
    <property type="component" value="Unplaced"/>
</dbReference>
<feature type="coiled-coil region" evidence="7">
    <location>
        <begin position="150"/>
        <end position="188"/>
    </location>
</feature>
<dbReference type="EnsemblMetazoa" id="XM_021048808.1">
    <property type="protein sequence ID" value="XP_020904467.1"/>
    <property type="gene ID" value="LOC110242783"/>
</dbReference>
<evidence type="ECO:0000259" key="8">
    <source>
        <dbReference type="PROSITE" id="PS50950"/>
    </source>
</evidence>
<dbReference type="InterPro" id="IPR027805">
    <property type="entry name" value="Transposase_HTH_dom"/>
</dbReference>
<dbReference type="OMA" id="QPCLIND"/>
<evidence type="ECO:0000256" key="5">
    <source>
        <dbReference type="ARBA" id="ARBA00023125"/>
    </source>
</evidence>
<dbReference type="KEGG" id="epa:110242783"/>
<keyword evidence="2" id="KW-0479">Metal-binding</keyword>
<dbReference type="PROSITE" id="PS50950">
    <property type="entry name" value="ZF_THAP"/>
    <property type="match status" value="1"/>
</dbReference>
<protein>
    <recommendedName>
        <fullName evidence="8">THAP-type domain-containing protein</fullName>
    </recommendedName>
</protein>
<dbReference type="Pfam" id="PF13613">
    <property type="entry name" value="HTH_Tnp_4"/>
    <property type="match status" value="1"/>
</dbReference>
<organism evidence="9 10">
    <name type="scientific">Exaiptasia diaphana</name>
    <name type="common">Tropical sea anemone</name>
    <name type="synonym">Aiptasia pulchella</name>
    <dbReference type="NCBI Taxonomy" id="2652724"/>
    <lineage>
        <taxon>Eukaryota</taxon>
        <taxon>Metazoa</taxon>
        <taxon>Cnidaria</taxon>
        <taxon>Anthozoa</taxon>
        <taxon>Hexacorallia</taxon>
        <taxon>Actiniaria</taxon>
        <taxon>Aiptasiidae</taxon>
        <taxon>Exaiptasia</taxon>
    </lineage>
</organism>